<gene>
    <name evidence="3" type="ORF">IAB44_01170</name>
</gene>
<evidence type="ECO:0000259" key="2">
    <source>
        <dbReference type="Pfam" id="PF13439"/>
    </source>
</evidence>
<dbReference type="CDD" id="cd03801">
    <property type="entry name" value="GT4_PimA-like"/>
    <property type="match status" value="1"/>
</dbReference>
<name>A0A9D1JJA2_9FIRM</name>
<dbReference type="Pfam" id="PF00534">
    <property type="entry name" value="Glycos_transf_1"/>
    <property type="match status" value="1"/>
</dbReference>
<protein>
    <submittedName>
        <fullName evidence="3">Glycosyltransferase family 4 protein</fullName>
    </submittedName>
</protein>
<dbReference type="AlphaFoldDB" id="A0A9D1JJA2"/>
<dbReference type="GO" id="GO:0016757">
    <property type="term" value="F:glycosyltransferase activity"/>
    <property type="evidence" value="ECO:0007669"/>
    <property type="project" value="InterPro"/>
</dbReference>
<evidence type="ECO:0000313" key="3">
    <source>
        <dbReference type="EMBL" id="HIS30154.1"/>
    </source>
</evidence>
<reference evidence="3" key="1">
    <citation type="submission" date="2020-10" db="EMBL/GenBank/DDBJ databases">
        <authorList>
            <person name="Gilroy R."/>
        </authorList>
    </citation>
    <scope>NUCLEOTIDE SEQUENCE</scope>
    <source>
        <strain evidence="3">CHK190-19873</strain>
    </source>
</reference>
<dbReference type="PANTHER" id="PTHR45947:SF3">
    <property type="entry name" value="SULFOQUINOVOSYL TRANSFERASE SQD2"/>
    <property type="match status" value="1"/>
</dbReference>
<feature type="domain" description="Glycosyltransferase subfamily 4-like N-terminal" evidence="2">
    <location>
        <begin position="43"/>
        <end position="138"/>
    </location>
</feature>
<sequence length="331" mass="37489">MKILLYTGGRKLVGESGVGRAMSHQEKALALGGVDYTEDVKDAYDIVHINTVLPDAVWMARRAKREGKKVVYHGHSTMEDFRNSFVGSNLTAPLFRKWLCTCYGQADLVLTPTEYSKKILEGYGLNRPVLPLSNGVDTGFFRKKPEQRRRFREKYGFSMEDKVILCVGLPIERKGILDVLSLARQLPQYHFFWCGHAAAGLIPPSIRRAMANAGANMHFPGFLDREELRDAYGGCDLFLFPTYEETEGIVMLEAMSMEIPVLVRDIPVYDGWLQNGREVWKERVRPGFRNRICDILEGRLPDLTGAARNAAEKRDLKIIGQRLASVYETLL</sequence>
<dbReference type="SUPFAM" id="SSF53756">
    <property type="entry name" value="UDP-Glycosyltransferase/glycogen phosphorylase"/>
    <property type="match status" value="1"/>
</dbReference>
<dbReference type="Pfam" id="PF13439">
    <property type="entry name" value="Glyco_transf_4"/>
    <property type="match status" value="1"/>
</dbReference>
<comment type="caution">
    <text evidence="3">The sequence shown here is derived from an EMBL/GenBank/DDBJ whole genome shotgun (WGS) entry which is preliminary data.</text>
</comment>
<dbReference type="EMBL" id="DVIQ01000007">
    <property type="protein sequence ID" value="HIS30154.1"/>
    <property type="molecule type" value="Genomic_DNA"/>
</dbReference>
<dbReference type="PANTHER" id="PTHR45947">
    <property type="entry name" value="SULFOQUINOVOSYL TRANSFERASE SQD2"/>
    <property type="match status" value="1"/>
</dbReference>
<organism evidence="3 4">
    <name type="scientific">Candidatus Limivivens intestinipullorum</name>
    <dbReference type="NCBI Taxonomy" id="2840858"/>
    <lineage>
        <taxon>Bacteria</taxon>
        <taxon>Bacillati</taxon>
        <taxon>Bacillota</taxon>
        <taxon>Clostridia</taxon>
        <taxon>Lachnospirales</taxon>
        <taxon>Lachnospiraceae</taxon>
        <taxon>Lachnospiraceae incertae sedis</taxon>
        <taxon>Candidatus Limivivens</taxon>
    </lineage>
</organism>
<reference evidence="3" key="2">
    <citation type="journal article" date="2021" name="PeerJ">
        <title>Extensive microbial diversity within the chicken gut microbiome revealed by metagenomics and culture.</title>
        <authorList>
            <person name="Gilroy R."/>
            <person name="Ravi A."/>
            <person name="Getino M."/>
            <person name="Pursley I."/>
            <person name="Horton D.L."/>
            <person name="Alikhan N.F."/>
            <person name="Baker D."/>
            <person name="Gharbi K."/>
            <person name="Hall N."/>
            <person name="Watson M."/>
            <person name="Adriaenssens E.M."/>
            <person name="Foster-Nyarko E."/>
            <person name="Jarju S."/>
            <person name="Secka A."/>
            <person name="Antonio M."/>
            <person name="Oren A."/>
            <person name="Chaudhuri R.R."/>
            <person name="La Ragione R."/>
            <person name="Hildebrand F."/>
            <person name="Pallen M.J."/>
        </authorList>
    </citation>
    <scope>NUCLEOTIDE SEQUENCE</scope>
    <source>
        <strain evidence="3">CHK190-19873</strain>
    </source>
</reference>
<proteinExistence type="predicted"/>
<feature type="domain" description="Glycosyl transferase family 1" evidence="1">
    <location>
        <begin position="148"/>
        <end position="275"/>
    </location>
</feature>
<evidence type="ECO:0000313" key="4">
    <source>
        <dbReference type="Proteomes" id="UP000823935"/>
    </source>
</evidence>
<accession>A0A9D1JJA2</accession>
<dbReference type="InterPro" id="IPR028098">
    <property type="entry name" value="Glyco_trans_4-like_N"/>
</dbReference>
<dbReference type="Proteomes" id="UP000823935">
    <property type="component" value="Unassembled WGS sequence"/>
</dbReference>
<dbReference type="InterPro" id="IPR001296">
    <property type="entry name" value="Glyco_trans_1"/>
</dbReference>
<dbReference type="InterPro" id="IPR050194">
    <property type="entry name" value="Glycosyltransferase_grp1"/>
</dbReference>
<dbReference type="Gene3D" id="3.40.50.2000">
    <property type="entry name" value="Glycogen Phosphorylase B"/>
    <property type="match status" value="2"/>
</dbReference>
<evidence type="ECO:0000259" key="1">
    <source>
        <dbReference type="Pfam" id="PF00534"/>
    </source>
</evidence>